<dbReference type="PANTHER" id="PTHR48013:SF11">
    <property type="entry name" value="LICORNE"/>
    <property type="match status" value="1"/>
</dbReference>
<dbReference type="SUPFAM" id="SSF56112">
    <property type="entry name" value="Protein kinase-like (PK-like)"/>
    <property type="match status" value="1"/>
</dbReference>
<dbReference type="Gene3D" id="1.10.510.10">
    <property type="entry name" value="Transferase(Phosphotransferase) domain 1"/>
    <property type="match status" value="1"/>
</dbReference>
<accession>A0AAN4ZLB0</accession>
<dbReference type="InterPro" id="IPR000719">
    <property type="entry name" value="Prot_kinase_dom"/>
</dbReference>
<dbReference type="Proteomes" id="UP001328107">
    <property type="component" value="Unassembled WGS sequence"/>
</dbReference>
<feature type="non-terminal residue" evidence="8">
    <location>
        <position position="1"/>
    </location>
</feature>
<comment type="similarity">
    <text evidence="5">Belongs to the protein kinase superfamily. STE Ser/Thr protein kinase family. MAP kinase kinase subfamily.</text>
</comment>
<evidence type="ECO:0000256" key="1">
    <source>
        <dbReference type="ARBA" id="ARBA00022679"/>
    </source>
</evidence>
<evidence type="ECO:0000256" key="2">
    <source>
        <dbReference type="ARBA" id="ARBA00022741"/>
    </source>
</evidence>
<keyword evidence="2" id="KW-0547">Nucleotide-binding</keyword>
<name>A0AAN4ZLB0_9BILA</name>
<dbReference type="InterPro" id="IPR011009">
    <property type="entry name" value="Kinase-like_dom_sf"/>
</dbReference>
<reference evidence="9" key="1">
    <citation type="submission" date="2022-10" db="EMBL/GenBank/DDBJ databases">
        <title>Genome assembly of Pristionchus species.</title>
        <authorList>
            <person name="Yoshida K."/>
            <person name="Sommer R.J."/>
        </authorList>
    </citation>
    <scope>NUCLEOTIDE SEQUENCE [LARGE SCALE GENOMIC DNA]</scope>
    <source>
        <strain evidence="9">RS5460</strain>
    </source>
</reference>
<dbReference type="GO" id="GO:0005524">
    <property type="term" value="F:ATP binding"/>
    <property type="evidence" value="ECO:0007669"/>
    <property type="project" value="UniProtKB-KW"/>
</dbReference>
<keyword evidence="4" id="KW-0067">ATP-binding</keyword>
<dbReference type="Pfam" id="PF00069">
    <property type="entry name" value="Pkinase"/>
    <property type="match status" value="1"/>
</dbReference>
<dbReference type="GO" id="GO:0051403">
    <property type="term" value="P:stress-activated MAPK cascade"/>
    <property type="evidence" value="ECO:0007669"/>
    <property type="project" value="TreeGrafter"/>
</dbReference>
<evidence type="ECO:0000256" key="4">
    <source>
        <dbReference type="ARBA" id="ARBA00022840"/>
    </source>
</evidence>
<keyword evidence="1" id="KW-0808">Transferase</keyword>
<dbReference type="AlphaFoldDB" id="A0AAN4ZLB0"/>
<dbReference type="PROSITE" id="PS50011">
    <property type="entry name" value="PROTEIN_KINASE_DOM"/>
    <property type="match status" value="1"/>
</dbReference>
<evidence type="ECO:0000256" key="3">
    <source>
        <dbReference type="ARBA" id="ARBA00022777"/>
    </source>
</evidence>
<protein>
    <recommendedName>
        <fullName evidence="6">mitogen-activated protein kinase kinase</fullName>
        <ecNumber evidence="6">2.7.12.2</ecNumber>
    </recommendedName>
</protein>
<dbReference type="EC" id="2.7.12.2" evidence="6"/>
<feature type="domain" description="Protein kinase" evidence="7">
    <location>
        <begin position="1"/>
        <end position="123"/>
    </location>
</feature>
<keyword evidence="9" id="KW-1185">Reference proteome</keyword>
<dbReference type="PANTHER" id="PTHR48013">
    <property type="entry name" value="DUAL SPECIFICITY MITOGEN-ACTIVATED PROTEIN KINASE KINASE 5-RELATED"/>
    <property type="match status" value="1"/>
</dbReference>
<dbReference type="EMBL" id="BTRK01000003">
    <property type="protein sequence ID" value="GMR43372.1"/>
    <property type="molecule type" value="Genomic_DNA"/>
</dbReference>
<organism evidence="8 9">
    <name type="scientific">Pristionchus mayeri</name>
    <dbReference type="NCBI Taxonomy" id="1317129"/>
    <lineage>
        <taxon>Eukaryota</taxon>
        <taxon>Metazoa</taxon>
        <taxon>Ecdysozoa</taxon>
        <taxon>Nematoda</taxon>
        <taxon>Chromadorea</taxon>
        <taxon>Rhabditida</taxon>
        <taxon>Rhabditina</taxon>
        <taxon>Diplogasteromorpha</taxon>
        <taxon>Diplogasteroidea</taxon>
        <taxon>Neodiplogasteridae</taxon>
        <taxon>Pristionchus</taxon>
    </lineage>
</organism>
<sequence length="162" mass="18955">WNGTVKICDFGLYQKLKHEMDRSPERPYTAPERMGSYAHLNEDIRNNLWSLGITMVELARGKYPYADKIKLFELYSEIMQDEPPVINLDEGFSEEFVDFVSLLLQKDLNDRPPYNTLLNHPFIIRSMNDEIDIVEWLADIMCMEEEHPVQVSLDSNLLELDA</sequence>
<proteinExistence type="inferred from homology"/>
<keyword evidence="3" id="KW-0418">Kinase</keyword>
<evidence type="ECO:0000259" key="7">
    <source>
        <dbReference type="PROSITE" id="PS50011"/>
    </source>
</evidence>
<gene>
    <name evidence="8" type="ORF">PMAYCL1PPCAC_13567</name>
</gene>
<comment type="caution">
    <text evidence="8">The sequence shown here is derived from an EMBL/GenBank/DDBJ whole genome shotgun (WGS) entry which is preliminary data.</text>
</comment>
<evidence type="ECO:0000256" key="6">
    <source>
        <dbReference type="ARBA" id="ARBA00038999"/>
    </source>
</evidence>
<evidence type="ECO:0000256" key="5">
    <source>
        <dbReference type="ARBA" id="ARBA00038035"/>
    </source>
</evidence>
<evidence type="ECO:0000313" key="9">
    <source>
        <dbReference type="Proteomes" id="UP001328107"/>
    </source>
</evidence>
<evidence type="ECO:0000313" key="8">
    <source>
        <dbReference type="EMBL" id="GMR43372.1"/>
    </source>
</evidence>
<dbReference type="GO" id="GO:0004708">
    <property type="term" value="F:MAP kinase kinase activity"/>
    <property type="evidence" value="ECO:0007669"/>
    <property type="project" value="UniProtKB-EC"/>
</dbReference>